<evidence type="ECO:0000313" key="3">
    <source>
        <dbReference type="Proteomes" id="UP000194841"/>
    </source>
</evidence>
<dbReference type="CDD" id="cd04221">
    <property type="entry name" value="MauL"/>
    <property type="match status" value="1"/>
</dbReference>
<gene>
    <name evidence="2" type="ORF">B1199_20105</name>
</gene>
<dbReference type="Proteomes" id="UP000194841">
    <property type="component" value="Unassembled WGS sequence"/>
</dbReference>
<evidence type="ECO:0008006" key="4">
    <source>
        <dbReference type="Google" id="ProtNLM"/>
    </source>
</evidence>
<dbReference type="InterPro" id="IPR008972">
    <property type="entry name" value="Cupredoxin"/>
</dbReference>
<dbReference type="AlphaFoldDB" id="A0A244CL02"/>
<reference evidence="2 3" key="1">
    <citation type="submission" date="2017-02" db="EMBL/GenBank/DDBJ databases">
        <title>Pseudoalteromonas ulvae TC14 Genome.</title>
        <authorList>
            <person name="Molmeret M."/>
        </authorList>
    </citation>
    <scope>NUCLEOTIDE SEQUENCE [LARGE SCALE GENOMIC DNA]</scope>
    <source>
        <strain evidence="2">TC14</strain>
    </source>
</reference>
<organism evidence="2 3">
    <name type="scientific">Pseudoalteromonas ulvae</name>
    <dbReference type="NCBI Taxonomy" id="107327"/>
    <lineage>
        <taxon>Bacteria</taxon>
        <taxon>Pseudomonadati</taxon>
        <taxon>Pseudomonadota</taxon>
        <taxon>Gammaproteobacteria</taxon>
        <taxon>Alteromonadales</taxon>
        <taxon>Pseudoalteromonadaceae</taxon>
        <taxon>Pseudoalteromonas</taxon>
    </lineage>
</organism>
<name>A0A244CL02_PSEDV</name>
<feature type="signal peptide" evidence="1">
    <location>
        <begin position="1"/>
        <end position="21"/>
    </location>
</feature>
<comment type="caution">
    <text evidence="2">The sequence shown here is derived from an EMBL/GenBank/DDBJ whole genome shotgun (WGS) entry which is preliminary data.</text>
</comment>
<keyword evidence="3" id="KW-1185">Reference proteome</keyword>
<keyword evidence="1" id="KW-0732">Signal</keyword>
<dbReference type="RefSeq" id="WP_086745928.1">
    <property type="nucleotide sequence ID" value="NZ_MWPV01000008.1"/>
</dbReference>
<evidence type="ECO:0000256" key="1">
    <source>
        <dbReference type="SAM" id="SignalP"/>
    </source>
</evidence>
<feature type="chain" id="PRO_5012060314" description="Methylamine utilization protein" evidence="1">
    <location>
        <begin position="22"/>
        <end position="217"/>
    </location>
</feature>
<protein>
    <recommendedName>
        <fullName evidence="4">Methylamine utilization protein</fullName>
    </recommendedName>
</protein>
<sequence>MYKSVLFAITIVSLFPLLAGAKTLSIQVQDQDKQPLENAVIWVEQSEEEFIASQPAKLQPFIMDQINKQFDPYVLAVPMNSDVMFPNSDSIKHHVYSFSAAKPFELKLYKGSNHQPLVFNKSGVVELGCNIHDWMLGYILVVQSHILATSDQNGLVTLEQTNNATELKVWHPRFENKQLPLTYTIDNSKTEQIITITQPLLPDLRQYRQTDKFDAYE</sequence>
<dbReference type="OrthoDB" id="9772097at2"/>
<dbReference type="SUPFAM" id="SSF49503">
    <property type="entry name" value="Cupredoxins"/>
    <property type="match status" value="1"/>
</dbReference>
<dbReference type="Gene3D" id="2.60.40.420">
    <property type="entry name" value="Cupredoxins - blue copper proteins"/>
    <property type="match status" value="1"/>
</dbReference>
<evidence type="ECO:0000313" key="2">
    <source>
        <dbReference type="EMBL" id="OUL56009.1"/>
    </source>
</evidence>
<dbReference type="InterPro" id="IPR034242">
    <property type="entry name" value="MauL"/>
</dbReference>
<proteinExistence type="predicted"/>
<accession>A0A244CL02</accession>
<dbReference type="EMBL" id="MWPV01000008">
    <property type="protein sequence ID" value="OUL56009.1"/>
    <property type="molecule type" value="Genomic_DNA"/>
</dbReference>